<dbReference type="RefSeq" id="WP_189643297.1">
    <property type="nucleotide sequence ID" value="NZ_BNAL01000021.1"/>
</dbReference>
<dbReference type="PROSITE" id="PS01047">
    <property type="entry name" value="HMA_1"/>
    <property type="match status" value="2"/>
</dbReference>
<dbReference type="PRINTS" id="PR00942">
    <property type="entry name" value="CUATPASEI"/>
</dbReference>
<dbReference type="Gene3D" id="3.40.50.1000">
    <property type="entry name" value="HAD superfamily/HAD-like"/>
    <property type="match status" value="1"/>
</dbReference>
<dbReference type="PROSITE" id="PS50846">
    <property type="entry name" value="HMA_2"/>
    <property type="match status" value="2"/>
</dbReference>
<keyword evidence="19" id="KW-1185">Reference proteome</keyword>
<evidence type="ECO:0000256" key="15">
    <source>
        <dbReference type="ARBA" id="ARBA00023136"/>
    </source>
</evidence>
<dbReference type="Gene3D" id="2.70.150.10">
    <property type="entry name" value="Calcium-transporting ATPase, cytoplasmic transduction domain A"/>
    <property type="match status" value="1"/>
</dbReference>
<comment type="subcellular location">
    <subcellularLocation>
        <location evidence="16">Cell membrane</location>
    </subcellularLocation>
    <subcellularLocation>
        <location evidence="1">Endomembrane system</location>
        <topology evidence="1">Multi-pass membrane protein</topology>
    </subcellularLocation>
</comment>
<dbReference type="InterPro" id="IPR036163">
    <property type="entry name" value="HMA_dom_sf"/>
</dbReference>
<dbReference type="CDD" id="cd02094">
    <property type="entry name" value="P-type_ATPase_Cu-like"/>
    <property type="match status" value="1"/>
</dbReference>
<dbReference type="CDD" id="cd00371">
    <property type="entry name" value="HMA"/>
    <property type="match status" value="2"/>
</dbReference>
<dbReference type="Gene3D" id="3.30.70.100">
    <property type="match status" value="2"/>
</dbReference>
<dbReference type="InterPro" id="IPR023298">
    <property type="entry name" value="ATPase_P-typ_TM_dom_sf"/>
</dbReference>
<evidence type="ECO:0000256" key="9">
    <source>
        <dbReference type="ARBA" id="ARBA00022840"/>
    </source>
</evidence>
<dbReference type="InterPro" id="IPR023214">
    <property type="entry name" value="HAD_sf"/>
</dbReference>
<evidence type="ECO:0000313" key="18">
    <source>
        <dbReference type="EMBL" id="GHG05303.1"/>
    </source>
</evidence>
<dbReference type="SUPFAM" id="SSF81653">
    <property type="entry name" value="Calcium ATPase, transduction domain A"/>
    <property type="match status" value="1"/>
</dbReference>
<keyword evidence="16" id="KW-1003">Cell membrane</keyword>
<evidence type="ECO:0000259" key="17">
    <source>
        <dbReference type="PROSITE" id="PS50846"/>
    </source>
</evidence>
<sequence length="842" mass="87173">MTAKELRFAVEGMTCAACSSRVERALNKVPGVETASVNLATEAASVRYDPATVAPEQLIRAVQDAGYGVGTATADFGVTGMTCAACVGRVERALKKTPGVLDASVNLATERASVRYSPTMLTPEDLYSAVEAAGYGAERPPLDHLPGAEGATAPSPQQQASAGLRRDLLLSAAFAVPLFLISMGPMLYPPLHHWLLGTVGEGALNWIMLALALPVQFWVGQRFYRSGWAALRHGSPDMNTLVMIGTTAAFAYSALVTLFPGLLPPAAQHVYFEASGVVITLVLLGKYLESLAKSRSSGAMRALLELRPPEAWLLEGGTVQRVPAESVRRGQQVQVRTGEQVPVDGVIVSGESYLDESMLTGESVPVSKGPGDEVTGGTLNGSGLLTVEATRVGADSALAQIVALVEQAQSEKPPIQGLADRVVSVFVPVVLVIAALTFGAWLLWGGEAAVSQALIHAVAVLIIACPCAMGLATPVSVMVGSGKAAELGVLFGGGRALEELHRVDVVALDKTGTLTAGQPSLTALHLSPTAGLDDTQVLALAASAETGSDHPLAHALLSAAQERSLTLTPAARVKTEAGYGIEAEVAGHTVQLGAARYMERLGLPMDAWTAALDELGSQAATPVFVAVDGSIAALLGVSDPLKPGSREAVAQLHRQGYRVMMVTGDSWATARAIAEQVGLDPQSEVRAEVLPADKAAVIEELQTQGLKVAMVGDGINDAPALARADVGVALGTGTDVAAQTADVLLMSGDLRGVPNAAALSAATLRNIRMNLFWAFAYNVLLIPVAAGLFTRWGLSLSPVLAAAAMGLSSVFVMSNALRLRGFRAPLGHPESAGAGLTPALSR</sequence>
<dbReference type="SFLD" id="SFLDS00003">
    <property type="entry name" value="Haloacid_Dehalogenase"/>
    <property type="match status" value="1"/>
</dbReference>
<dbReference type="InterPro" id="IPR008250">
    <property type="entry name" value="ATPase_P-typ_transduc_dom_A_sf"/>
</dbReference>
<dbReference type="InterPro" id="IPR006121">
    <property type="entry name" value="HMA_dom"/>
</dbReference>
<evidence type="ECO:0000256" key="8">
    <source>
        <dbReference type="ARBA" id="ARBA00022796"/>
    </source>
</evidence>
<dbReference type="InterPro" id="IPR018303">
    <property type="entry name" value="ATPase_P-typ_P_site"/>
</dbReference>
<comment type="caution">
    <text evidence="18">The sequence shown here is derived from an EMBL/GenBank/DDBJ whole genome shotgun (WGS) entry which is preliminary data.</text>
</comment>
<evidence type="ECO:0000256" key="12">
    <source>
        <dbReference type="ARBA" id="ARBA00022989"/>
    </source>
</evidence>
<dbReference type="InterPro" id="IPR044492">
    <property type="entry name" value="P_typ_ATPase_HD_dom"/>
</dbReference>
<evidence type="ECO:0000256" key="16">
    <source>
        <dbReference type="RuleBase" id="RU362081"/>
    </source>
</evidence>
<keyword evidence="4 16" id="KW-0812">Transmembrane</keyword>
<evidence type="ECO:0000256" key="10">
    <source>
        <dbReference type="ARBA" id="ARBA00022842"/>
    </source>
</evidence>
<feature type="transmembrane region" description="Helical" evidence="16">
    <location>
        <begin position="269"/>
        <end position="288"/>
    </location>
</feature>
<feature type="transmembrane region" description="Helical" evidence="16">
    <location>
        <begin position="771"/>
        <end position="790"/>
    </location>
</feature>
<dbReference type="InterPro" id="IPR001757">
    <property type="entry name" value="P_typ_ATPase"/>
</dbReference>
<feature type="transmembrane region" description="Helical" evidence="16">
    <location>
        <begin position="796"/>
        <end position="817"/>
    </location>
</feature>
<dbReference type="SFLD" id="SFLDF00027">
    <property type="entry name" value="p-type_atpase"/>
    <property type="match status" value="1"/>
</dbReference>
<dbReference type="Proteomes" id="UP000632154">
    <property type="component" value="Unassembled WGS sequence"/>
</dbReference>
<evidence type="ECO:0000256" key="4">
    <source>
        <dbReference type="ARBA" id="ARBA00022692"/>
    </source>
</evidence>
<dbReference type="InterPro" id="IPR027256">
    <property type="entry name" value="P-typ_ATPase_IB"/>
</dbReference>
<keyword evidence="14" id="KW-0406">Ion transport</keyword>
<feature type="domain" description="HMA" evidence="17">
    <location>
        <begin position="72"/>
        <end position="138"/>
    </location>
</feature>
<dbReference type="NCBIfam" id="TIGR01511">
    <property type="entry name" value="ATPase-IB1_Cu"/>
    <property type="match status" value="1"/>
</dbReference>
<proteinExistence type="inferred from homology"/>
<feature type="transmembrane region" description="Helical" evidence="16">
    <location>
        <begin position="168"/>
        <end position="188"/>
    </location>
</feature>
<evidence type="ECO:0000313" key="19">
    <source>
        <dbReference type="Proteomes" id="UP000632154"/>
    </source>
</evidence>
<dbReference type="SUPFAM" id="SSF55008">
    <property type="entry name" value="HMA, heavy metal-associated domain"/>
    <property type="match status" value="2"/>
</dbReference>
<dbReference type="PRINTS" id="PR00119">
    <property type="entry name" value="CATATPASE"/>
</dbReference>
<dbReference type="Pfam" id="PF00702">
    <property type="entry name" value="Hydrolase"/>
    <property type="match status" value="1"/>
</dbReference>
<reference evidence="19" key="1">
    <citation type="journal article" date="2019" name="Int. J. Syst. Evol. Microbiol.">
        <title>The Global Catalogue of Microorganisms (GCM) 10K type strain sequencing project: providing services to taxonomists for standard genome sequencing and annotation.</title>
        <authorList>
            <consortium name="The Broad Institute Genomics Platform"/>
            <consortium name="The Broad Institute Genome Sequencing Center for Infectious Disease"/>
            <person name="Wu L."/>
            <person name="Ma J."/>
        </authorList>
    </citation>
    <scope>NUCLEOTIDE SEQUENCE [LARGE SCALE GENOMIC DNA]</scope>
    <source>
        <strain evidence="19">CGMCC 1.18439</strain>
    </source>
</reference>
<accession>A0ABQ3K7E9</accession>
<keyword evidence="9 16" id="KW-0067">ATP-binding</keyword>
<dbReference type="InterPro" id="IPR023299">
    <property type="entry name" value="ATPase_P-typ_cyto_dom_N"/>
</dbReference>
<gene>
    <name evidence="18" type="ORF">GCM10017783_17320</name>
</gene>
<keyword evidence="5 16" id="KW-0479">Metal-binding</keyword>
<keyword evidence="15 16" id="KW-0472">Membrane</keyword>
<dbReference type="PANTHER" id="PTHR43520">
    <property type="entry name" value="ATP7, ISOFORM B"/>
    <property type="match status" value="1"/>
</dbReference>
<dbReference type="SUPFAM" id="SSF56784">
    <property type="entry name" value="HAD-like"/>
    <property type="match status" value="1"/>
</dbReference>
<evidence type="ECO:0000256" key="11">
    <source>
        <dbReference type="ARBA" id="ARBA00022967"/>
    </source>
</evidence>
<evidence type="ECO:0000256" key="6">
    <source>
        <dbReference type="ARBA" id="ARBA00022737"/>
    </source>
</evidence>
<organism evidence="18 19">
    <name type="scientific">Deinococcus piscis</name>
    <dbReference type="NCBI Taxonomy" id="394230"/>
    <lineage>
        <taxon>Bacteria</taxon>
        <taxon>Thermotogati</taxon>
        <taxon>Deinococcota</taxon>
        <taxon>Deinococci</taxon>
        <taxon>Deinococcales</taxon>
        <taxon>Deinococcaceae</taxon>
        <taxon>Deinococcus</taxon>
    </lineage>
</organism>
<dbReference type="NCBIfam" id="TIGR01525">
    <property type="entry name" value="ATPase-IB_hvy"/>
    <property type="match status" value="1"/>
</dbReference>
<comment type="similarity">
    <text evidence="2 16">Belongs to the cation transport ATPase (P-type) (TC 3.A.3) family. Type IB subfamily.</text>
</comment>
<dbReference type="InterPro" id="IPR059000">
    <property type="entry name" value="ATPase_P-type_domA"/>
</dbReference>
<evidence type="ECO:0000256" key="1">
    <source>
        <dbReference type="ARBA" id="ARBA00004127"/>
    </source>
</evidence>
<dbReference type="InterPro" id="IPR017969">
    <property type="entry name" value="Heavy-metal-associated_CS"/>
</dbReference>
<keyword evidence="8" id="KW-0187">Copper transport</keyword>
<name>A0ABQ3K7E9_9DEIO</name>
<keyword evidence="11" id="KW-1278">Translocase</keyword>
<dbReference type="NCBIfam" id="TIGR00003">
    <property type="entry name" value="copper ion binding protein"/>
    <property type="match status" value="2"/>
</dbReference>
<feature type="transmembrane region" description="Helical" evidence="16">
    <location>
        <begin position="450"/>
        <end position="473"/>
    </location>
</feature>
<protein>
    <submittedName>
        <fullName evidence="18">ATPase</fullName>
    </submittedName>
</protein>
<evidence type="ECO:0000256" key="2">
    <source>
        <dbReference type="ARBA" id="ARBA00006024"/>
    </source>
</evidence>
<evidence type="ECO:0000256" key="3">
    <source>
        <dbReference type="ARBA" id="ARBA00022448"/>
    </source>
</evidence>
<feature type="domain" description="HMA" evidence="17">
    <location>
        <begin position="4"/>
        <end position="70"/>
    </location>
</feature>
<keyword evidence="3" id="KW-0813">Transport</keyword>
<dbReference type="EMBL" id="BNAL01000021">
    <property type="protein sequence ID" value="GHG05303.1"/>
    <property type="molecule type" value="Genomic_DNA"/>
</dbReference>
<dbReference type="InterPro" id="IPR006122">
    <property type="entry name" value="HMA_Cu_ion-bd"/>
</dbReference>
<dbReference type="PROSITE" id="PS00154">
    <property type="entry name" value="ATPASE_E1_E2"/>
    <property type="match status" value="1"/>
</dbReference>
<dbReference type="Pfam" id="PF00403">
    <property type="entry name" value="HMA"/>
    <property type="match status" value="2"/>
</dbReference>
<evidence type="ECO:0000256" key="13">
    <source>
        <dbReference type="ARBA" id="ARBA00023008"/>
    </source>
</evidence>
<keyword evidence="12 16" id="KW-1133">Transmembrane helix</keyword>
<evidence type="ECO:0000256" key="14">
    <source>
        <dbReference type="ARBA" id="ARBA00023065"/>
    </source>
</evidence>
<dbReference type="Pfam" id="PF00122">
    <property type="entry name" value="E1-E2_ATPase"/>
    <property type="match status" value="1"/>
</dbReference>
<dbReference type="InterPro" id="IPR036412">
    <property type="entry name" value="HAD-like_sf"/>
</dbReference>
<keyword evidence="10" id="KW-0460">Magnesium</keyword>
<keyword evidence="7 16" id="KW-0547">Nucleotide-binding</keyword>
<keyword evidence="13" id="KW-0186">Copper</keyword>
<feature type="transmembrane region" description="Helical" evidence="16">
    <location>
        <begin position="422"/>
        <end position="444"/>
    </location>
</feature>
<evidence type="ECO:0000256" key="5">
    <source>
        <dbReference type="ARBA" id="ARBA00022723"/>
    </source>
</evidence>
<feature type="transmembrane region" description="Helical" evidence="16">
    <location>
        <begin position="194"/>
        <end position="219"/>
    </location>
</feature>
<dbReference type="SFLD" id="SFLDG00002">
    <property type="entry name" value="C1.7:_P-type_atpase_like"/>
    <property type="match status" value="1"/>
</dbReference>
<dbReference type="NCBIfam" id="TIGR01494">
    <property type="entry name" value="ATPase_P-type"/>
    <property type="match status" value="1"/>
</dbReference>
<dbReference type="SUPFAM" id="SSF81665">
    <property type="entry name" value="Calcium ATPase, transmembrane domain M"/>
    <property type="match status" value="1"/>
</dbReference>
<feature type="transmembrane region" description="Helical" evidence="16">
    <location>
        <begin position="240"/>
        <end position="263"/>
    </location>
</feature>
<dbReference type="Gene3D" id="3.40.1110.10">
    <property type="entry name" value="Calcium-transporting ATPase, cytoplasmic domain N"/>
    <property type="match status" value="1"/>
</dbReference>
<dbReference type="PANTHER" id="PTHR43520:SF8">
    <property type="entry name" value="P-TYPE CU(+) TRANSPORTER"/>
    <property type="match status" value="1"/>
</dbReference>
<keyword evidence="6" id="KW-0677">Repeat</keyword>
<evidence type="ECO:0000256" key="7">
    <source>
        <dbReference type="ARBA" id="ARBA00022741"/>
    </source>
</evidence>